<evidence type="ECO:0000256" key="1">
    <source>
        <dbReference type="ARBA" id="ARBA00023054"/>
    </source>
</evidence>
<evidence type="ECO:0000313" key="6">
    <source>
        <dbReference type="WBParaSite" id="DME_0001009401-mRNA-1"/>
    </source>
</evidence>
<sequence length="387" mass="44431">MEDFNFATRLQEEEFEHHYALNRAERRLVGRDTRLCLQEQLHENQIRLEQSHEKICQNDEEFARQLQQQFDKEGISYRETLIRLDEGLARRLQEGETFLQQSSAVINYEEDEHFARRLQGSYDNANKCSKQIELAAVNSFSQSSSGLANNQSINESKPKKVSLRSWDNSVDVQIQNELNRQMASANISQKRNDMFGHLERSMKSAAKIPLATIATRDSTPDYVASSQFAVNMRNFSTKSVLQENEHKRIEEMKTPATNLTDNGQDDSSITDLIDISGHYQTNSKSLIAPIPEPDNSSNIYQNESFLLPVPVLDDFKNLRMNRVSARMDNISFHPANPFRSNFLINERSYLSRGRKTLSTQITDRNSEFCSGERTRSTDATITATNEQ</sequence>
<dbReference type="STRING" id="318479.A0A0N4UQ29"/>
<keyword evidence="5" id="KW-1185">Reference proteome</keyword>
<dbReference type="AlphaFoldDB" id="A0A0N4UQ29"/>
<keyword evidence="1" id="KW-0175">Coiled coil</keyword>
<accession>A0A0N4UQ29</accession>
<dbReference type="PANTHER" id="PTHR22115">
    <property type="entry name" value="C3ORF6 PROTEIN-RELATED"/>
    <property type="match status" value="1"/>
</dbReference>
<dbReference type="Proteomes" id="UP000274756">
    <property type="component" value="Unassembled WGS sequence"/>
</dbReference>
<dbReference type="Proteomes" id="UP000038040">
    <property type="component" value="Unplaced"/>
</dbReference>
<dbReference type="WBParaSite" id="DME_0001009401-mRNA-1">
    <property type="protein sequence ID" value="DME_0001009401-mRNA-1"/>
    <property type="gene ID" value="DME_0001009401"/>
</dbReference>
<dbReference type="InterPro" id="IPR039303">
    <property type="entry name" value="CCDC50"/>
</dbReference>
<dbReference type="InterPro" id="IPR029311">
    <property type="entry name" value="CCDC50_N"/>
</dbReference>
<organism evidence="4 6">
    <name type="scientific">Dracunculus medinensis</name>
    <name type="common">Guinea worm</name>
    <dbReference type="NCBI Taxonomy" id="318479"/>
    <lineage>
        <taxon>Eukaryota</taxon>
        <taxon>Metazoa</taxon>
        <taxon>Ecdysozoa</taxon>
        <taxon>Nematoda</taxon>
        <taxon>Chromadorea</taxon>
        <taxon>Rhabditida</taxon>
        <taxon>Spirurina</taxon>
        <taxon>Dracunculoidea</taxon>
        <taxon>Dracunculidae</taxon>
        <taxon>Dracunculus</taxon>
    </lineage>
</organism>
<feature type="domain" description="Coiled-coil" evidence="2">
    <location>
        <begin position="1"/>
        <end position="97"/>
    </location>
</feature>
<reference evidence="3 5" key="2">
    <citation type="submission" date="2018-11" db="EMBL/GenBank/DDBJ databases">
        <authorList>
            <consortium name="Pathogen Informatics"/>
        </authorList>
    </citation>
    <scope>NUCLEOTIDE SEQUENCE [LARGE SCALE GENOMIC DNA]</scope>
</reference>
<evidence type="ECO:0000313" key="5">
    <source>
        <dbReference type="Proteomes" id="UP000274756"/>
    </source>
</evidence>
<dbReference type="Pfam" id="PF15295">
    <property type="entry name" value="CCDC50_N"/>
    <property type="match status" value="1"/>
</dbReference>
<name>A0A0N4UQ29_DRAME</name>
<dbReference type="PANTHER" id="PTHR22115:SF4">
    <property type="entry name" value="COILED-COIL DOMAIN-CONTAINING PROTEIN"/>
    <property type="match status" value="1"/>
</dbReference>
<gene>
    <name evidence="3" type="ORF">DME_LOCUS3616</name>
</gene>
<evidence type="ECO:0000259" key="2">
    <source>
        <dbReference type="Pfam" id="PF15295"/>
    </source>
</evidence>
<dbReference type="OrthoDB" id="5877310at2759"/>
<reference evidence="6" key="1">
    <citation type="submission" date="2017-02" db="UniProtKB">
        <authorList>
            <consortium name="WormBaseParasite"/>
        </authorList>
    </citation>
    <scope>IDENTIFICATION</scope>
</reference>
<evidence type="ECO:0000313" key="4">
    <source>
        <dbReference type="Proteomes" id="UP000038040"/>
    </source>
</evidence>
<evidence type="ECO:0000313" key="3">
    <source>
        <dbReference type="EMBL" id="VDN53643.1"/>
    </source>
</evidence>
<protein>
    <submittedName>
        <fullName evidence="6">CCDC50_N domain-containing protein</fullName>
    </submittedName>
</protein>
<dbReference type="EMBL" id="UYYG01000157">
    <property type="protein sequence ID" value="VDN53643.1"/>
    <property type="molecule type" value="Genomic_DNA"/>
</dbReference>
<proteinExistence type="predicted"/>